<dbReference type="Proteomes" id="UP001054945">
    <property type="component" value="Unassembled WGS sequence"/>
</dbReference>
<reference evidence="2 3" key="1">
    <citation type="submission" date="2021-06" db="EMBL/GenBank/DDBJ databases">
        <title>Caerostris extrusa draft genome.</title>
        <authorList>
            <person name="Kono N."/>
            <person name="Arakawa K."/>
        </authorList>
    </citation>
    <scope>NUCLEOTIDE SEQUENCE [LARGE SCALE GENOMIC DNA]</scope>
</reference>
<dbReference type="AlphaFoldDB" id="A0AAV4NUD7"/>
<sequence>MSLSIAIHRNRRNFLKEILIPSGAGEESVPGALRKLAEEVRASWRAVHPADGRFRHRRLLCAAEVHHHPHHSKVGQHDETLEEQQKPGADCETDSCGRAPVLQIHLLNEEERGATMEAALSRMKTVQGVLEVENRNKPGPSLRFVAASATFPNVQDVRSPVEQEEGVVPWRPPLVNGMKADAGRPGSWRKTEQARTSLQIRCSLRHVSQCAR</sequence>
<evidence type="ECO:0000313" key="2">
    <source>
        <dbReference type="EMBL" id="GIX86727.1"/>
    </source>
</evidence>
<feature type="non-terminal residue" evidence="2">
    <location>
        <position position="212"/>
    </location>
</feature>
<name>A0AAV4NUD7_CAEEX</name>
<dbReference type="EMBL" id="BPLR01003610">
    <property type="protein sequence ID" value="GIX86727.1"/>
    <property type="molecule type" value="Genomic_DNA"/>
</dbReference>
<feature type="region of interest" description="Disordered" evidence="1">
    <location>
        <begin position="69"/>
        <end position="93"/>
    </location>
</feature>
<gene>
    <name evidence="2" type="ORF">CEXT_450441</name>
</gene>
<comment type="caution">
    <text evidence="2">The sequence shown here is derived from an EMBL/GenBank/DDBJ whole genome shotgun (WGS) entry which is preliminary data.</text>
</comment>
<evidence type="ECO:0000256" key="1">
    <source>
        <dbReference type="SAM" id="MobiDB-lite"/>
    </source>
</evidence>
<protein>
    <submittedName>
        <fullName evidence="2">Uncharacterized protein</fullName>
    </submittedName>
</protein>
<proteinExistence type="predicted"/>
<keyword evidence="3" id="KW-1185">Reference proteome</keyword>
<dbReference type="Gene3D" id="3.40.50.300">
    <property type="entry name" value="P-loop containing nucleotide triphosphate hydrolases"/>
    <property type="match status" value="1"/>
</dbReference>
<dbReference type="PANTHER" id="PTHR47835">
    <property type="entry name" value="HFM1, ATP DEPENDENT DNA HELICASE HOMOLOG"/>
    <property type="match status" value="1"/>
</dbReference>
<dbReference type="GO" id="GO:0016787">
    <property type="term" value="F:hydrolase activity"/>
    <property type="evidence" value="ECO:0007669"/>
    <property type="project" value="UniProtKB-KW"/>
</dbReference>
<accession>A0AAV4NUD7</accession>
<organism evidence="2 3">
    <name type="scientific">Caerostris extrusa</name>
    <name type="common">Bark spider</name>
    <name type="synonym">Caerostris bankana</name>
    <dbReference type="NCBI Taxonomy" id="172846"/>
    <lineage>
        <taxon>Eukaryota</taxon>
        <taxon>Metazoa</taxon>
        <taxon>Ecdysozoa</taxon>
        <taxon>Arthropoda</taxon>
        <taxon>Chelicerata</taxon>
        <taxon>Arachnida</taxon>
        <taxon>Araneae</taxon>
        <taxon>Araneomorphae</taxon>
        <taxon>Entelegynae</taxon>
        <taxon>Araneoidea</taxon>
        <taxon>Araneidae</taxon>
        <taxon>Caerostris</taxon>
    </lineage>
</organism>
<dbReference type="PANTHER" id="PTHR47835:SF3">
    <property type="entry name" value="HELICASE FOR MEIOSIS 1"/>
    <property type="match status" value="1"/>
</dbReference>
<evidence type="ECO:0000313" key="3">
    <source>
        <dbReference type="Proteomes" id="UP001054945"/>
    </source>
</evidence>
<dbReference type="InterPro" id="IPR052247">
    <property type="entry name" value="Meiotic_Crossover_Helicase"/>
</dbReference>
<dbReference type="InterPro" id="IPR027417">
    <property type="entry name" value="P-loop_NTPase"/>
</dbReference>
<dbReference type="GO" id="GO:0043138">
    <property type="term" value="F:3'-5' DNA helicase activity"/>
    <property type="evidence" value="ECO:0007669"/>
    <property type="project" value="UniProtKB-EC"/>
</dbReference>
<feature type="compositionally biased region" description="Basic and acidic residues" evidence="1">
    <location>
        <begin position="75"/>
        <end position="85"/>
    </location>
</feature>